<gene>
    <name evidence="4" type="ORF">C1645_734389</name>
</gene>
<feature type="chain" id="PRO_5017206785" description="Mid2 domain-containing protein" evidence="3">
    <location>
        <begin position="28"/>
        <end position="187"/>
    </location>
</feature>
<evidence type="ECO:0000256" key="3">
    <source>
        <dbReference type="SAM" id="SignalP"/>
    </source>
</evidence>
<feature type="region of interest" description="Disordered" evidence="1">
    <location>
        <begin position="86"/>
        <end position="121"/>
    </location>
</feature>
<feature type="transmembrane region" description="Helical" evidence="2">
    <location>
        <begin position="127"/>
        <end position="148"/>
    </location>
</feature>
<feature type="compositionally biased region" description="Low complexity" evidence="1">
    <location>
        <begin position="87"/>
        <end position="98"/>
    </location>
</feature>
<comment type="caution">
    <text evidence="4">The sequence shown here is derived from an EMBL/GenBank/DDBJ whole genome shotgun (WGS) entry which is preliminary data.</text>
</comment>
<keyword evidence="5" id="KW-1185">Reference proteome</keyword>
<evidence type="ECO:0000313" key="4">
    <source>
        <dbReference type="EMBL" id="RIA95030.1"/>
    </source>
</evidence>
<feature type="region of interest" description="Disordered" evidence="1">
    <location>
        <begin position="25"/>
        <end position="74"/>
    </location>
</feature>
<keyword evidence="3" id="KW-0732">Signal</keyword>
<evidence type="ECO:0000256" key="2">
    <source>
        <dbReference type="SAM" id="Phobius"/>
    </source>
</evidence>
<keyword evidence="2" id="KW-0812">Transmembrane</keyword>
<name>A0A397T9U1_9GLOM</name>
<dbReference type="OrthoDB" id="2447840at2759"/>
<keyword evidence="2" id="KW-0472">Membrane</keyword>
<feature type="compositionally biased region" description="Low complexity" evidence="1">
    <location>
        <begin position="108"/>
        <end position="121"/>
    </location>
</feature>
<dbReference type="Proteomes" id="UP000265703">
    <property type="component" value="Unassembled WGS sequence"/>
</dbReference>
<evidence type="ECO:0000313" key="5">
    <source>
        <dbReference type="Proteomes" id="UP000265703"/>
    </source>
</evidence>
<evidence type="ECO:0000256" key="1">
    <source>
        <dbReference type="SAM" id="MobiDB-lite"/>
    </source>
</evidence>
<keyword evidence="2" id="KW-1133">Transmembrane helix</keyword>
<organism evidence="4 5">
    <name type="scientific">Glomus cerebriforme</name>
    <dbReference type="NCBI Taxonomy" id="658196"/>
    <lineage>
        <taxon>Eukaryota</taxon>
        <taxon>Fungi</taxon>
        <taxon>Fungi incertae sedis</taxon>
        <taxon>Mucoromycota</taxon>
        <taxon>Glomeromycotina</taxon>
        <taxon>Glomeromycetes</taxon>
        <taxon>Glomerales</taxon>
        <taxon>Glomeraceae</taxon>
        <taxon>Glomus</taxon>
    </lineage>
</organism>
<evidence type="ECO:0008006" key="6">
    <source>
        <dbReference type="Google" id="ProtNLM"/>
    </source>
</evidence>
<sequence>MKSSKLIKYFALSLLICFLILNENSSAQNPPTKDPPKNPAPPPPPQDPAPPPPQNDPAPLPTTQPNQPPPVQTTPVITLTSTQYFDPATTASPNPTNPIGSSTAPKQNNGLNSGNSSSDGGSATKTIIIAASVVGGIVVLGGAAMAVFRYQKSKSDWDDEGEVVLRDGRGGFAAGDPFKSTLDQYHR</sequence>
<proteinExistence type="predicted"/>
<feature type="signal peptide" evidence="3">
    <location>
        <begin position="1"/>
        <end position="27"/>
    </location>
</feature>
<dbReference type="EMBL" id="QKYT01000069">
    <property type="protein sequence ID" value="RIA95030.1"/>
    <property type="molecule type" value="Genomic_DNA"/>
</dbReference>
<feature type="compositionally biased region" description="Pro residues" evidence="1">
    <location>
        <begin position="37"/>
        <end position="72"/>
    </location>
</feature>
<reference evidence="4 5" key="1">
    <citation type="submission" date="2018-06" db="EMBL/GenBank/DDBJ databases">
        <title>Comparative genomics reveals the genomic features of Rhizophagus irregularis, R. cerebriforme, R. diaphanum and Gigaspora rosea, and their symbiotic lifestyle signature.</title>
        <authorList>
            <person name="Morin E."/>
            <person name="San Clemente H."/>
            <person name="Chen E.C.H."/>
            <person name="De La Providencia I."/>
            <person name="Hainaut M."/>
            <person name="Kuo A."/>
            <person name="Kohler A."/>
            <person name="Murat C."/>
            <person name="Tang N."/>
            <person name="Roy S."/>
            <person name="Loubradou J."/>
            <person name="Henrissat B."/>
            <person name="Grigoriev I.V."/>
            <person name="Corradi N."/>
            <person name="Roux C."/>
            <person name="Martin F.M."/>
        </authorList>
    </citation>
    <scope>NUCLEOTIDE SEQUENCE [LARGE SCALE GENOMIC DNA]</scope>
    <source>
        <strain evidence="4 5">DAOM 227022</strain>
    </source>
</reference>
<dbReference type="AlphaFoldDB" id="A0A397T9U1"/>
<accession>A0A397T9U1</accession>
<protein>
    <recommendedName>
        <fullName evidence="6">Mid2 domain-containing protein</fullName>
    </recommendedName>
</protein>